<dbReference type="AlphaFoldDB" id="A0A067T654"/>
<dbReference type="STRING" id="685588.A0A067T654"/>
<dbReference type="PANTHER" id="PTHR40465:SF1">
    <property type="entry name" value="DUF6534 DOMAIN-CONTAINING PROTEIN"/>
    <property type="match status" value="1"/>
</dbReference>
<feature type="transmembrane region" description="Helical" evidence="1">
    <location>
        <begin position="58"/>
        <end position="76"/>
    </location>
</feature>
<proteinExistence type="predicted"/>
<feature type="domain" description="DUF6534" evidence="2">
    <location>
        <begin position="134"/>
        <end position="221"/>
    </location>
</feature>
<keyword evidence="1" id="KW-1133">Transmembrane helix</keyword>
<dbReference type="InterPro" id="IPR045339">
    <property type="entry name" value="DUF6534"/>
</dbReference>
<feature type="transmembrane region" description="Helical" evidence="1">
    <location>
        <begin position="125"/>
        <end position="150"/>
    </location>
</feature>
<protein>
    <recommendedName>
        <fullName evidence="2">DUF6534 domain-containing protein</fullName>
    </recommendedName>
</protein>
<evidence type="ECO:0000259" key="2">
    <source>
        <dbReference type="Pfam" id="PF20152"/>
    </source>
</evidence>
<dbReference type="HOGENOM" id="CLU_046025_5_4_1"/>
<dbReference type="Proteomes" id="UP000027222">
    <property type="component" value="Unassembled WGS sequence"/>
</dbReference>
<sequence length="276" mass="30781">MSRIQVNVYVNRQKYHSTHRNSRFLDTFHLALITHALYFYLITSYANPLALLFPTWSILSQVYVTCISDLVVRLIYARRVWMISRNMFIAFLVVLTSAVALGTGIAFTTLAFIGKTYASLTHISYLMYIALGGAVAADIIIASALCTSLARSRTGFKKTDSMVTVLMLYAINSSVLTTVCSAACFITYTIWPDQFTFIGIYFCLSKLIFNSLLAMLNSRSSLKRMVNGLSTNDRTSARPAEFSSSWVSKGTYQMQDGPRSPVVISVDTHVETRAVV</sequence>
<reference evidence="4" key="1">
    <citation type="journal article" date="2014" name="Proc. Natl. Acad. Sci. U.S.A.">
        <title>Extensive sampling of basidiomycete genomes demonstrates inadequacy of the white-rot/brown-rot paradigm for wood decay fungi.</title>
        <authorList>
            <person name="Riley R."/>
            <person name="Salamov A.A."/>
            <person name="Brown D.W."/>
            <person name="Nagy L.G."/>
            <person name="Floudas D."/>
            <person name="Held B.W."/>
            <person name="Levasseur A."/>
            <person name="Lombard V."/>
            <person name="Morin E."/>
            <person name="Otillar R."/>
            <person name="Lindquist E.A."/>
            <person name="Sun H."/>
            <person name="LaButti K.M."/>
            <person name="Schmutz J."/>
            <person name="Jabbour D."/>
            <person name="Luo H."/>
            <person name="Baker S.E."/>
            <person name="Pisabarro A.G."/>
            <person name="Walton J.D."/>
            <person name="Blanchette R.A."/>
            <person name="Henrissat B."/>
            <person name="Martin F."/>
            <person name="Cullen D."/>
            <person name="Hibbett D.S."/>
            <person name="Grigoriev I.V."/>
        </authorList>
    </citation>
    <scope>NUCLEOTIDE SEQUENCE [LARGE SCALE GENOMIC DNA]</scope>
    <source>
        <strain evidence="4">CBS 339.88</strain>
    </source>
</reference>
<evidence type="ECO:0000256" key="1">
    <source>
        <dbReference type="SAM" id="Phobius"/>
    </source>
</evidence>
<keyword evidence="1" id="KW-0812">Transmembrane</keyword>
<dbReference type="PANTHER" id="PTHR40465">
    <property type="entry name" value="CHROMOSOME 1, WHOLE GENOME SHOTGUN SEQUENCE"/>
    <property type="match status" value="1"/>
</dbReference>
<name>A0A067T654_GALM3</name>
<keyword evidence="1" id="KW-0472">Membrane</keyword>
<gene>
    <name evidence="3" type="ORF">GALMADRAFT_244175</name>
</gene>
<dbReference type="OrthoDB" id="2745105at2759"/>
<dbReference type="EMBL" id="KL142374">
    <property type="protein sequence ID" value="KDR78680.1"/>
    <property type="molecule type" value="Genomic_DNA"/>
</dbReference>
<feature type="transmembrane region" description="Helical" evidence="1">
    <location>
        <begin position="197"/>
        <end position="216"/>
    </location>
</feature>
<keyword evidence="4" id="KW-1185">Reference proteome</keyword>
<accession>A0A067T654</accession>
<evidence type="ECO:0000313" key="3">
    <source>
        <dbReference type="EMBL" id="KDR78680.1"/>
    </source>
</evidence>
<feature type="transmembrane region" description="Helical" evidence="1">
    <location>
        <begin position="24"/>
        <end position="46"/>
    </location>
</feature>
<organism evidence="3 4">
    <name type="scientific">Galerina marginata (strain CBS 339.88)</name>
    <dbReference type="NCBI Taxonomy" id="685588"/>
    <lineage>
        <taxon>Eukaryota</taxon>
        <taxon>Fungi</taxon>
        <taxon>Dikarya</taxon>
        <taxon>Basidiomycota</taxon>
        <taxon>Agaricomycotina</taxon>
        <taxon>Agaricomycetes</taxon>
        <taxon>Agaricomycetidae</taxon>
        <taxon>Agaricales</taxon>
        <taxon>Agaricineae</taxon>
        <taxon>Strophariaceae</taxon>
        <taxon>Galerina</taxon>
    </lineage>
</organism>
<dbReference type="Pfam" id="PF20152">
    <property type="entry name" value="DUF6534"/>
    <property type="match status" value="1"/>
</dbReference>
<evidence type="ECO:0000313" key="4">
    <source>
        <dbReference type="Proteomes" id="UP000027222"/>
    </source>
</evidence>
<feature type="transmembrane region" description="Helical" evidence="1">
    <location>
        <begin position="88"/>
        <end position="113"/>
    </location>
</feature>
<feature type="transmembrane region" description="Helical" evidence="1">
    <location>
        <begin position="162"/>
        <end position="191"/>
    </location>
</feature>